<dbReference type="EMBL" id="CAHIKZ030005607">
    <property type="protein sequence ID" value="CAE1331476.1"/>
    <property type="molecule type" value="Genomic_DNA"/>
</dbReference>
<evidence type="ECO:0000313" key="3">
    <source>
        <dbReference type="Proteomes" id="UP000597762"/>
    </source>
</evidence>
<feature type="transmembrane region" description="Helical" evidence="1">
    <location>
        <begin position="620"/>
        <end position="638"/>
    </location>
</feature>
<feature type="transmembrane region" description="Helical" evidence="1">
    <location>
        <begin position="575"/>
        <end position="608"/>
    </location>
</feature>
<evidence type="ECO:0000256" key="1">
    <source>
        <dbReference type="SAM" id="Phobius"/>
    </source>
</evidence>
<feature type="transmembrane region" description="Helical" evidence="1">
    <location>
        <begin position="536"/>
        <end position="563"/>
    </location>
</feature>
<feature type="transmembrane region" description="Helical" evidence="1">
    <location>
        <begin position="377"/>
        <end position="398"/>
    </location>
</feature>
<comment type="caution">
    <text evidence="2">The sequence shown here is derived from an EMBL/GenBank/DDBJ whole genome shotgun (WGS) entry which is preliminary data.</text>
</comment>
<feature type="transmembrane region" description="Helical" evidence="1">
    <location>
        <begin position="318"/>
        <end position="339"/>
    </location>
</feature>
<gene>
    <name evidence="2" type="ORF">SPHA_80680</name>
</gene>
<reference evidence="2" key="1">
    <citation type="submission" date="2021-01" db="EMBL/GenBank/DDBJ databases">
        <authorList>
            <person name="Li R."/>
            <person name="Bekaert M."/>
        </authorList>
    </citation>
    <scope>NUCLEOTIDE SEQUENCE</scope>
    <source>
        <strain evidence="2">Farmed</strain>
    </source>
</reference>
<dbReference type="Proteomes" id="UP000597762">
    <property type="component" value="Unassembled WGS sequence"/>
</dbReference>
<feature type="transmembrane region" description="Helical" evidence="1">
    <location>
        <begin position="190"/>
        <end position="207"/>
    </location>
</feature>
<keyword evidence="1" id="KW-0472">Membrane</keyword>
<dbReference type="OrthoDB" id="6218745at2759"/>
<dbReference type="AlphaFoldDB" id="A0A812EUP7"/>
<accession>A0A812EUP7</accession>
<keyword evidence="1" id="KW-0812">Transmembrane</keyword>
<feature type="transmembrane region" description="Helical" evidence="1">
    <location>
        <begin position="428"/>
        <end position="452"/>
    </location>
</feature>
<feature type="transmembrane region" description="Helical" evidence="1">
    <location>
        <begin position="464"/>
        <end position="483"/>
    </location>
</feature>
<sequence>MHSFFLLKFLVSLSFLFRCIFFFLVEISLSSALFLVVSALMKSIFLFLLHFVFLVEFHCLFQSEIFLFRCILLFFLLNEVSLSSAAPVFSFFSSSDAFYAFFFLVEICFTSDCSSLCSSFLFLLYLLSLSSLKLIFSLTVPVFKIFPLQMHSVFSFVELLPLTVSNAFSLSCCILPMTVPVSEIFFSSDAFFFLFFHCHLHLVPVFLDLSSSDASLRVSFLFRCSFLLFLVEISDFPMHFLFLVEIFPFLLFQFVKIFHLQMHFLILVLLFLEVYAFSSFLLNFTHDCSSLSFLFRCIFSFLLNLLTHDCFQSMHSVFLVEFLPMTVPVCEIFPLQMHFVFLVEFLPLTVSSLHEIFPLQIICLFQSVPVEIFPLQMHFLFLVEILPMTVPVCEIFPLQMHFLFLVDLLTHDCLQSMHFTLSCANLDLLFLVPVCEIFPLQMHFSFLLISYLIDCSSLSDLSSFLCLTYAFVFLVEIFSFLLFQSVKIFPLQIFLLFLVVSALTVSIFLFRCILSFFSSYLVVLSLMKIFPLQMQLFLLFLVESALPFFTMHFLFLVVSALTVSVCHLSSSDLLFFLLIFTVICSSCSQCICFNLSSAFLIFLLELYLSFNEVSVCHLQLLMHSLSCCIILMTVPVFLSSSDASSLSCCYYLFCVIFCCLSCLMKFHCLLQLLIFFFFSCISALLKFHCHLSQSLFDLSLQMHSDLLFFLLNFHCHLQFQSSLSCLSLQMHFSFLSSAPLDLFQSVVSFLFRCILSFLLNS</sequence>
<feature type="transmembrane region" description="Helical" evidence="1">
    <location>
        <begin position="227"/>
        <end position="252"/>
    </location>
</feature>
<feature type="transmembrane region" description="Helical" evidence="1">
    <location>
        <begin position="495"/>
        <end position="524"/>
    </location>
</feature>
<feature type="transmembrane region" description="Helical" evidence="1">
    <location>
        <begin position="159"/>
        <end position="178"/>
    </location>
</feature>
<proteinExistence type="predicted"/>
<feature type="transmembrane region" description="Helical" evidence="1">
    <location>
        <begin position="264"/>
        <end position="284"/>
    </location>
</feature>
<name>A0A812EUP7_ACAPH</name>
<feature type="transmembrane region" description="Helical" evidence="1">
    <location>
        <begin position="290"/>
        <end position="306"/>
    </location>
</feature>
<evidence type="ECO:0000313" key="2">
    <source>
        <dbReference type="EMBL" id="CAE1331476.1"/>
    </source>
</evidence>
<keyword evidence="1" id="KW-1133">Transmembrane helix</keyword>
<protein>
    <submittedName>
        <fullName evidence="2">Uncharacterized protein</fullName>
    </submittedName>
</protein>
<organism evidence="2 3">
    <name type="scientific">Acanthosepion pharaonis</name>
    <name type="common">Pharaoh cuttlefish</name>
    <name type="synonym">Sepia pharaonis</name>
    <dbReference type="NCBI Taxonomy" id="158019"/>
    <lineage>
        <taxon>Eukaryota</taxon>
        <taxon>Metazoa</taxon>
        <taxon>Spiralia</taxon>
        <taxon>Lophotrochozoa</taxon>
        <taxon>Mollusca</taxon>
        <taxon>Cephalopoda</taxon>
        <taxon>Coleoidea</taxon>
        <taxon>Decapodiformes</taxon>
        <taxon>Sepiida</taxon>
        <taxon>Sepiina</taxon>
        <taxon>Sepiidae</taxon>
        <taxon>Acanthosepion</taxon>
    </lineage>
</organism>
<feature type="transmembrane region" description="Helical" evidence="1">
    <location>
        <begin position="644"/>
        <end position="663"/>
    </location>
</feature>
<keyword evidence="3" id="KW-1185">Reference proteome</keyword>